<feature type="domain" description="U-box" evidence="6">
    <location>
        <begin position="12"/>
        <end position="86"/>
    </location>
</feature>
<dbReference type="GO" id="GO:0016567">
    <property type="term" value="P:protein ubiquitination"/>
    <property type="evidence" value="ECO:0007669"/>
    <property type="project" value="UniProtKB-UniRule"/>
</dbReference>
<evidence type="ECO:0000256" key="5">
    <source>
        <dbReference type="RuleBase" id="RU369093"/>
    </source>
</evidence>
<name>A0A445GJQ5_GLYSO</name>
<dbReference type="InterPro" id="IPR011989">
    <property type="entry name" value="ARM-like"/>
</dbReference>
<dbReference type="Gramene" id="XM_028350121.1">
    <property type="protein sequence ID" value="XP_028205922.1"/>
    <property type="gene ID" value="LOC114389444"/>
</dbReference>
<organism evidence="7 8">
    <name type="scientific">Glycine soja</name>
    <name type="common">Wild soybean</name>
    <dbReference type="NCBI Taxonomy" id="3848"/>
    <lineage>
        <taxon>Eukaryota</taxon>
        <taxon>Viridiplantae</taxon>
        <taxon>Streptophyta</taxon>
        <taxon>Embryophyta</taxon>
        <taxon>Tracheophyta</taxon>
        <taxon>Spermatophyta</taxon>
        <taxon>Magnoliopsida</taxon>
        <taxon>eudicotyledons</taxon>
        <taxon>Gunneridae</taxon>
        <taxon>Pentapetalae</taxon>
        <taxon>rosids</taxon>
        <taxon>fabids</taxon>
        <taxon>Fabales</taxon>
        <taxon>Fabaceae</taxon>
        <taxon>Papilionoideae</taxon>
        <taxon>50 kb inversion clade</taxon>
        <taxon>NPAAA clade</taxon>
        <taxon>indigoferoid/millettioid clade</taxon>
        <taxon>Phaseoleae</taxon>
        <taxon>Glycine</taxon>
        <taxon>Glycine subgen. Soja</taxon>
    </lineage>
</organism>
<evidence type="ECO:0000259" key="6">
    <source>
        <dbReference type="PROSITE" id="PS51698"/>
    </source>
</evidence>
<evidence type="ECO:0000256" key="1">
    <source>
        <dbReference type="ARBA" id="ARBA00000900"/>
    </source>
</evidence>
<dbReference type="PANTHER" id="PTHR22849">
    <property type="entry name" value="WDSAM1 PROTEIN"/>
    <property type="match status" value="1"/>
</dbReference>
<dbReference type="InterPro" id="IPR016024">
    <property type="entry name" value="ARM-type_fold"/>
</dbReference>
<dbReference type="Gene3D" id="3.30.40.10">
    <property type="entry name" value="Zinc/RING finger domain, C3HC4 (zinc finger)"/>
    <property type="match status" value="1"/>
</dbReference>
<evidence type="ECO:0000313" key="7">
    <source>
        <dbReference type="EMBL" id="RZB61452.1"/>
    </source>
</evidence>
<dbReference type="UniPathway" id="UPA00143"/>
<dbReference type="CDD" id="cd16664">
    <property type="entry name" value="RING-Ubox_PUB"/>
    <property type="match status" value="1"/>
</dbReference>
<dbReference type="SUPFAM" id="SSF57850">
    <property type="entry name" value="RING/U-box"/>
    <property type="match status" value="1"/>
</dbReference>
<dbReference type="SUPFAM" id="SSF48371">
    <property type="entry name" value="ARM repeat"/>
    <property type="match status" value="1"/>
</dbReference>
<dbReference type="InterPro" id="IPR045185">
    <property type="entry name" value="PUB22/23/24-like"/>
</dbReference>
<evidence type="ECO:0000313" key="8">
    <source>
        <dbReference type="Proteomes" id="UP000289340"/>
    </source>
</evidence>
<dbReference type="SMART" id="SM00504">
    <property type="entry name" value="Ubox"/>
    <property type="match status" value="1"/>
</dbReference>
<dbReference type="InterPro" id="IPR013083">
    <property type="entry name" value="Znf_RING/FYVE/PHD"/>
</dbReference>
<comment type="function">
    <text evidence="5">Functions as an E3 ubiquitin ligase.</text>
</comment>
<keyword evidence="4 5" id="KW-0833">Ubl conjugation pathway</keyword>
<evidence type="ECO:0000256" key="4">
    <source>
        <dbReference type="ARBA" id="ARBA00022786"/>
    </source>
</evidence>
<dbReference type="Pfam" id="PF04564">
    <property type="entry name" value="U-box"/>
    <property type="match status" value="1"/>
</dbReference>
<evidence type="ECO:0000256" key="3">
    <source>
        <dbReference type="ARBA" id="ARBA00022679"/>
    </source>
</evidence>
<keyword evidence="8" id="KW-1185">Reference proteome</keyword>
<dbReference type="AlphaFoldDB" id="A0A445GJQ5"/>
<proteinExistence type="predicted"/>
<dbReference type="InterPro" id="IPR003613">
    <property type="entry name" value="Ubox_domain"/>
</dbReference>
<evidence type="ECO:0000256" key="2">
    <source>
        <dbReference type="ARBA" id="ARBA00004906"/>
    </source>
</evidence>
<sequence length="411" mass="44486">MAKVRDQKLYVTVPSLFRCPISMDVMRSPVSLCTGVTYDRASIQHWLDSGHDTCPATMQVLPSKDFIPNLTLHRLIRLWLISSSSSEPPSPSSSADHLRPLLRQIQTSDDNVPGILSKIAEFAKKSGENRRSLAAFPGFDSAVVRALTGSNSLIDAAENAIYLLGSVFRENGKSTGERIRKLILDAREQCFDAMIFVLRNGSLKSKIETVKVLEFLAFDFQSSKSISEACGLLSLLASFLKDGGEELNDAVLSLLGVVSVTHSAKVELVSSGVVEVVTKLLRACSAATAERCLRMLAVLATCAEGRAAMAEEPSCAAAVVERITKASKAAAADAVAVLWSLCCLCRNVKVRDEVAKRNGVVVVLLVMQRGWEEHVRSMCVDLIKVLKGACKNGLGLELGCYDTKTTHIKPC</sequence>
<dbReference type="EMBL" id="QZWG01000016">
    <property type="protein sequence ID" value="RZB61452.1"/>
    <property type="molecule type" value="Genomic_DNA"/>
</dbReference>
<dbReference type="InterPro" id="IPR045210">
    <property type="entry name" value="RING-Ubox_PUB"/>
</dbReference>
<dbReference type="Gene3D" id="1.25.10.10">
    <property type="entry name" value="Leucine-rich Repeat Variant"/>
    <property type="match status" value="1"/>
</dbReference>
<protein>
    <recommendedName>
        <fullName evidence="5 6">U-box domain-containing protein</fullName>
        <ecNumber evidence="5">2.3.2.27</ecNumber>
    </recommendedName>
    <alternativeName>
        <fullName evidence="5">RING-type E3 ubiquitin transferase PUB</fullName>
    </alternativeName>
</protein>
<dbReference type="GO" id="GO:0061630">
    <property type="term" value="F:ubiquitin protein ligase activity"/>
    <property type="evidence" value="ECO:0007669"/>
    <property type="project" value="UniProtKB-UniRule"/>
</dbReference>
<gene>
    <name evidence="7" type="ORF">D0Y65_043958</name>
</gene>
<reference evidence="7 8" key="1">
    <citation type="submission" date="2018-09" db="EMBL/GenBank/DDBJ databases">
        <title>A high-quality reference genome of wild soybean provides a powerful tool to mine soybean genomes.</title>
        <authorList>
            <person name="Xie M."/>
            <person name="Chung C.Y.L."/>
            <person name="Li M.-W."/>
            <person name="Wong F.-L."/>
            <person name="Chan T.-F."/>
            <person name="Lam H.-M."/>
        </authorList>
    </citation>
    <scope>NUCLEOTIDE SEQUENCE [LARGE SCALE GENOMIC DNA]</scope>
    <source>
        <strain evidence="8">cv. W05</strain>
        <tissue evidence="7">Hypocotyl of etiolated seedlings</tissue>
    </source>
</reference>
<dbReference type="PANTHER" id="PTHR22849:SF163">
    <property type="entry name" value="U-BOX DOMAIN-CONTAINING PROTEIN"/>
    <property type="match status" value="1"/>
</dbReference>
<comment type="caution">
    <text evidence="7">The sequence shown here is derived from an EMBL/GenBank/DDBJ whole genome shotgun (WGS) entry which is preliminary data.</text>
</comment>
<comment type="pathway">
    <text evidence="2 5">Protein modification; protein ubiquitination.</text>
</comment>
<keyword evidence="3 5" id="KW-0808">Transferase</keyword>
<dbReference type="Pfam" id="PF25598">
    <property type="entry name" value="ARM_PUB"/>
    <property type="match status" value="1"/>
</dbReference>
<comment type="catalytic activity">
    <reaction evidence="1 5">
        <text>S-ubiquitinyl-[E2 ubiquitin-conjugating enzyme]-L-cysteine + [acceptor protein]-L-lysine = [E2 ubiquitin-conjugating enzyme]-L-cysteine + N(6)-ubiquitinyl-[acceptor protein]-L-lysine.</text>
        <dbReference type="EC" id="2.3.2.27"/>
    </reaction>
</comment>
<dbReference type="FunFam" id="3.30.40.10:FF:000442">
    <property type="entry name" value="RING-type E3 ubiquitin transferase"/>
    <property type="match status" value="1"/>
</dbReference>
<accession>A0A445GJQ5</accession>
<dbReference type="PROSITE" id="PS51698">
    <property type="entry name" value="U_BOX"/>
    <property type="match status" value="1"/>
</dbReference>
<dbReference type="Proteomes" id="UP000289340">
    <property type="component" value="Chromosome 16"/>
</dbReference>
<dbReference type="InterPro" id="IPR058678">
    <property type="entry name" value="ARM_PUB"/>
</dbReference>
<dbReference type="EC" id="2.3.2.27" evidence="5"/>